<reference evidence="1" key="1">
    <citation type="submission" date="2014-12" db="EMBL/GenBank/DDBJ databases">
        <title>Insight into the proteome of Arion vulgaris.</title>
        <authorList>
            <person name="Aradska J."/>
            <person name="Bulat T."/>
            <person name="Smidak R."/>
            <person name="Sarate P."/>
            <person name="Gangsoo J."/>
            <person name="Sialana F."/>
            <person name="Bilban M."/>
            <person name="Lubec G."/>
        </authorList>
    </citation>
    <scope>NUCLEOTIDE SEQUENCE</scope>
    <source>
        <tissue evidence="1">Skin</tissue>
    </source>
</reference>
<dbReference type="AlphaFoldDB" id="A0A0B7B0P5"/>
<sequence length="49" mass="5445">MLRRKIIEEASGAFATTTSSLTIEVQSVTETLTWLASHDFSRVLYSVTP</sequence>
<accession>A0A0B7B0P5</accession>
<evidence type="ECO:0000313" key="1">
    <source>
        <dbReference type="EMBL" id="CEK86914.1"/>
    </source>
</evidence>
<name>A0A0B7B0P5_9EUPU</name>
<gene>
    <name evidence="1" type="primary">ORF156300</name>
</gene>
<protein>
    <submittedName>
        <fullName evidence="1">Uncharacterized protein</fullName>
    </submittedName>
</protein>
<dbReference type="EMBL" id="HACG01040049">
    <property type="protein sequence ID" value="CEK86914.1"/>
    <property type="molecule type" value="Transcribed_RNA"/>
</dbReference>
<organism evidence="1">
    <name type="scientific">Arion vulgaris</name>
    <dbReference type="NCBI Taxonomy" id="1028688"/>
    <lineage>
        <taxon>Eukaryota</taxon>
        <taxon>Metazoa</taxon>
        <taxon>Spiralia</taxon>
        <taxon>Lophotrochozoa</taxon>
        <taxon>Mollusca</taxon>
        <taxon>Gastropoda</taxon>
        <taxon>Heterobranchia</taxon>
        <taxon>Euthyneura</taxon>
        <taxon>Panpulmonata</taxon>
        <taxon>Eupulmonata</taxon>
        <taxon>Stylommatophora</taxon>
        <taxon>Helicina</taxon>
        <taxon>Arionoidea</taxon>
        <taxon>Arionidae</taxon>
        <taxon>Arion</taxon>
    </lineage>
</organism>
<proteinExistence type="predicted"/>
<feature type="non-terminal residue" evidence="1">
    <location>
        <position position="49"/>
    </location>
</feature>